<gene>
    <name evidence="1" type="ORF">V9T40_014936</name>
</gene>
<name>A0AAN9Y6E8_9HEMI</name>
<accession>A0AAN9Y6E8</accession>
<protein>
    <submittedName>
        <fullName evidence="1">Uncharacterized protein</fullName>
    </submittedName>
</protein>
<comment type="caution">
    <text evidence="1">The sequence shown here is derived from an EMBL/GenBank/DDBJ whole genome shotgun (WGS) entry which is preliminary data.</text>
</comment>
<evidence type="ECO:0000313" key="1">
    <source>
        <dbReference type="EMBL" id="KAK7597980.1"/>
    </source>
</evidence>
<evidence type="ECO:0000313" key="2">
    <source>
        <dbReference type="Proteomes" id="UP001367676"/>
    </source>
</evidence>
<organism evidence="1 2">
    <name type="scientific">Parthenolecanium corni</name>
    <dbReference type="NCBI Taxonomy" id="536013"/>
    <lineage>
        <taxon>Eukaryota</taxon>
        <taxon>Metazoa</taxon>
        <taxon>Ecdysozoa</taxon>
        <taxon>Arthropoda</taxon>
        <taxon>Hexapoda</taxon>
        <taxon>Insecta</taxon>
        <taxon>Pterygota</taxon>
        <taxon>Neoptera</taxon>
        <taxon>Paraneoptera</taxon>
        <taxon>Hemiptera</taxon>
        <taxon>Sternorrhyncha</taxon>
        <taxon>Coccoidea</taxon>
        <taxon>Coccidae</taxon>
        <taxon>Parthenolecanium</taxon>
    </lineage>
</organism>
<sequence length="84" mass="9879">MSRLFAEKCIAWKDVSIFAQMSQKSSRFVSFFVQLSEFSSRYLIFCPDVLIFVQMSHFSSRCLIIRSDVSNATSERKMRHLDKK</sequence>
<proteinExistence type="predicted"/>
<keyword evidence="2" id="KW-1185">Reference proteome</keyword>
<dbReference type="EMBL" id="JBBCAQ010000016">
    <property type="protein sequence ID" value="KAK7597980.1"/>
    <property type="molecule type" value="Genomic_DNA"/>
</dbReference>
<reference evidence="1 2" key="1">
    <citation type="submission" date="2024-03" db="EMBL/GenBank/DDBJ databases">
        <title>Adaptation during the transition from Ophiocordyceps entomopathogen to insect associate is accompanied by gene loss and intensified selection.</title>
        <authorList>
            <person name="Ward C.M."/>
            <person name="Onetto C.A."/>
            <person name="Borneman A.R."/>
        </authorList>
    </citation>
    <scope>NUCLEOTIDE SEQUENCE [LARGE SCALE GENOMIC DNA]</scope>
    <source>
        <strain evidence="1">AWRI1</strain>
        <tissue evidence="1">Single Adult Female</tissue>
    </source>
</reference>
<dbReference type="AlphaFoldDB" id="A0AAN9Y6E8"/>
<dbReference type="Proteomes" id="UP001367676">
    <property type="component" value="Unassembled WGS sequence"/>
</dbReference>